<proteinExistence type="predicted"/>
<dbReference type="Proteomes" id="UP000050920">
    <property type="component" value="Unassembled WGS sequence"/>
</dbReference>
<feature type="transmembrane region" description="Helical" evidence="1">
    <location>
        <begin position="76"/>
        <end position="92"/>
    </location>
</feature>
<feature type="transmembrane region" description="Helical" evidence="1">
    <location>
        <begin position="195"/>
        <end position="214"/>
    </location>
</feature>
<keyword evidence="1" id="KW-0472">Membrane</keyword>
<dbReference type="InterPro" id="IPR007136">
    <property type="entry name" value="DUF347"/>
</dbReference>
<name>A0A0R2NRU5_9LACO</name>
<keyword evidence="1" id="KW-0812">Transmembrane</keyword>
<gene>
    <name evidence="2" type="ORF">DY78_GL001106</name>
</gene>
<keyword evidence="1" id="KW-1133">Transmembrane helix</keyword>
<feature type="transmembrane region" description="Helical" evidence="1">
    <location>
        <begin position="226"/>
        <end position="244"/>
    </location>
</feature>
<evidence type="ECO:0000256" key="1">
    <source>
        <dbReference type="SAM" id="Phobius"/>
    </source>
</evidence>
<feature type="transmembrane region" description="Helical" evidence="1">
    <location>
        <begin position="141"/>
        <end position="160"/>
    </location>
</feature>
<evidence type="ECO:0000313" key="2">
    <source>
        <dbReference type="EMBL" id="KRO25914.1"/>
    </source>
</evidence>
<reference evidence="2 3" key="1">
    <citation type="journal article" date="2015" name="Genome Announc.">
        <title>Expanding the biotechnology potential of lactobacilli through comparative genomics of 213 strains and associated genera.</title>
        <authorList>
            <person name="Sun Z."/>
            <person name="Harris H.M."/>
            <person name="McCann A."/>
            <person name="Guo C."/>
            <person name="Argimon S."/>
            <person name="Zhang W."/>
            <person name="Yang X."/>
            <person name="Jeffery I.B."/>
            <person name="Cooney J.C."/>
            <person name="Kagawa T.F."/>
            <person name="Liu W."/>
            <person name="Song Y."/>
            <person name="Salvetti E."/>
            <person name="Wrobel A."/>
            <person name="Rasinkangas P."/>
            <person name="Parkhill J."/>
            <person name="Rea M.C."/>
            <person name="O'Sullivan O."/>
            <person name="Ritari J."/>
            <person name="Douillard F.P."/>
            <person name="Paul Ross R."/>
            <person name="Yang R."/>
            <person name="Briner A.E."/>
            <person name="Felis G.E."/>
            <person name="de Vos W.M."/>
            <person name="Barrangou R."/>
            <person name="Klaenhammer T.R."/>
            <person name="Caufield P.W."/>
            <person name="Cui Y."/>
            <person name="Zhang H."/>
            <person name="O'Toole P.W."/>
        </authorList>
    </citation>
    <scope>NUCLEOTIDE SEQUENCE [LARGE SCALE GENOMIC DNA]</scope>
    <source>
        <strain evidence="2 3">DSM 21115</strain>
    </source>
</reference>
<evidence type="ECO:0000313" key="3">
    <source>
        <dbReference type="Proteomes" id="UP000050920"/>
    </source>
</evidence>
<protein>
    <recommendedName>
        <fullName evidence="4">Integral membrane protein</fullName>
    </recommendedName>
</protein>
<dbReference type="Pfam" id="PF03988">
    <property type="entry name" value="DUF347"/>
    <property type="match status" value="4"/>
</dbReference>
<accession>A0A0R2NRU5</accession>
<keyword evidence="3" id="KW-1185">Reference proteome</keyword>
<feature type="transmembrane region" description="Helical" evidence="1">
    <location>
        <begin position="98"/>
        <end position="121"/>
    </location>
</feature>
<sequence>MSQMTITTAKQFDYSKVPAVTGVFWLAKLITTGMGESVSDALSSIISKPATLLVSLIAFAILLVTQMRTDRYRPQLYWPTVATLAIAGTALADETHDGLGIGYPVSVAIYLIAMIVTMVAWYRTEHGISIHSIFTPRREAFYWLTVVFSFTLGTAAGDWFADGLGLGFLGTAIALGVPMLASMGMNGFSKKWEVATFWFAYILTRPVGASIADYCGYGTPNLGNEMMSLIWIALFIPVLAYLIIKDRHQTTLSEE</sequence>
<feature type="transmembrane region" description="Helical" evidence="1">
    <location>
        <begin position="166"/>
        <end position="183"/>
    </location>
</feature>
<feature type="transmembrane region" description="Helical" evidence="1">
    <location>
        <begin position="45"/>
        <end position="64"/>
    </location>
</feature>
<organism evidence="2 3">
    <name type="scientific">Lactiplantibacillus fabifermentans DSM 21115</name>
    <dbReference type="NCBI Taxonomy" id="1413187"/>
    <lineage>
        <taxon>Bacteria</taxon>
        <taxon>Bacillati</taxon>
        <taxon>Bacillota</taxon>
        <taxon>Bacilli</taxon>
        <taxon>Lactobacillales</taxon>
        <taxon>Lactobacillaceae</taxon>
        <taxon>Lactiplantibacillus</taxon>
    </lineage>
</organism>
<comment type="caution">
    <text evidence="2">The sequence shown here is derived from an EMBL/GenBank/DDBJ whole genome shotgun (WGS) entry which is preliminary data.</text>
</comment>
<dbReference type="EMBL" id="AYGX02000142">
    <property type="protein sequence ID" value="KRO25914.1"/>
    <property type="molecule type" value="Genomic_DNA"/>
</dbReference>
<dbReference type="AlphaFoldDB" id="A0A0R2NRU5"/>
<evidence type="ECO:0008006" key="4">
    <source>
        <dbReference type="Google" id="ProtNLM"/>
    </source>
</evidence>